<dbReference type="InterPro" id="IPR043504">
    <property type="entry name" value="Peptidase_S1_PA_chymotrypsin"/>
</dbReference>
<dbReference type="GO" id="GO:0006508">
    <property type="term" value="P:proteolysis"/>
    <property type="evidence" value="ECO:0007669"/>
    <property type="project" value="UniProtKB-KW"/>
</dbReference>
<evidence type="ECO:0000259" key="6">
    <source>
        <dbReference type="PROSITE" id="PS50240"/>
    </source>
</evidence>
<dbReference type="PROSITE" id="PS50240">
    <property type="entry name" value="TRYPSIN_DOM"/>
    <property type="match status" value="1"/>
</dbReference>
<dbReference type="InterPro" id="IPR001314">
    <property type="entry name" value="Peptidase_S1A"/>
</dbReference>
<dbReference type="PANTHER" id="PTHR24264">
    <property type="entry name" value="TRYPSIN-RELATED"/>
    <property type="match status" value="1"/>
</dbReference>
<dbReference type="InterPro" id="IPR033116">
    <property type="entry name" value="TRYPSIN_SER"/>
</dbReference>
<dbReference type="InterPro" id="IPR009003">
    <property type="entry name" value="Peptidase_S1_PA"/>
</dbReference>
<keyword evidence="8" id="KW-1185">Reference proteome</keyword>
<evidence type="ECO:0000256" key="3">
    <source>
        <dbReference type="ARBA" id="ARBA00022670"/>
    </source>
</evidence>
<dbReference type="EMBL" id="JANBQB010001847">
    <property type="protein sequence ID" value="KAJ1970100.1"/>
    <property type="molecule type" value="Genomic_DNA"/>
</dbReference>
<evidence type="ECO:0000256" key="5">
    <source>
        <dbReference type="ARBA" id="ARBA00023157"/>
    </source>
</evidence>
<comment type="subcellular location">
    <subcellularLocation>
        <location evidence="1">Secreted</location>
    </subcellularLocation>
</comment>
<evidence type="ECO:0000256" key="2">
    <source>
        <dbReference type="ARBA" id="ARBA00022525"/>
    </source>
</evidence>
<gene>
    <name evidence="7" type="ORF">H4R34_006103</name>
</gene>
<feature type="non-terminal residue" evidence="7">
    <location>
        <position position="1"/>
    </location>
</feature>
<proteinExistence type="predicted"/>
<dbReference type="PRINTS" id="PR00722">
    <property type="entry name" value="CHYMOTRYPSIN"/>
</dbReference>
<accession>A0A9W8E9X9</accession>
<feature type="domain" description="Peptidase S1" evidence="6">
    <location>
        <begin position="1"/>
        <end position="165"/>
    </location>
</feature>
<evidence type="ECO:0000256" key="1">
    <source>
        <dbReference type="ARBA" id="ARBA00004613"/>
    </source>
</evidence>
<keyword evidence="4" id="KW-0378">Hydrolase</keyword>
<dbReference type="SMART" id="SM00020">
    <property type="entry name" value="Tryp_SPc"/>
    <property type="match status" value="1"/>
</dbReference>
<dbReference type="InterPro" id="IPR001254">
    <property type="entry name" value="Trypsin_dom"/>
</dbReference>
<dbReference type="Gene3D" id="2.40.10.10">
    <property type="entry name" value="Trypsin-like serine proteases"/>
    <property type="match status" value="1"/>
</dbReference>
<dbReference type="GO" id="GO:0005615">
    <property type="term" value="C:extracellular space"/>
    <property type="evidence" value="ECO:0007669"/>
    <property type="project" value="TreeGrafter"/>
</dbReference>
<evidence type="ECO:0000313" key="8">
    <source>
        <dbReference type="Proteomes" id="UP001151582"/>
    </source>
</evidence>
<sequence>YNEQGMGDNDIALLRLATPIATWSHNVAPVPIGTSMVYDDQTAVVMGWGITDPKDASSLAETLQVTTISLSNDRAVCSSMYSGFQDSNNDRICSADEQHTSKAGQDTCLGDSGGPLVVFDGRWVLAGITSYGNSPSGSAICGAKDNVAYYTHVAYFLPFILAQTGLQYPAITMGDGLTNVFENSRQWHNGRLASSATTLAGKLGSRGALGIYPWSALTALVMAWMLK</sequence>
<keyword evidence="3" id="KW-0645">Protease</keyword>
<evidence type="ECO:0000313" key="7">
    <source>
        <dbReference type="EMBL" id="KAJ1970100.1"/>
    </source>
</evidence>
<dbReference type="Pfam" id="PF00089">
    <property type="entry name" value="Trypsin"/>
    <property type="match status" value="1"/>
</dbReference>
<name>A0A9W8E9X9_9FUNG</name>
<keyword evidence="2" id="KW-0964">Secreted</keyword>
<organism evidence="7 8">
    <name type="scientific">Dimargaris verticillata</name>
    <dbReference type="NCBI Taxonomy" id="2761393"/>
    <lineage>
        <taxon>Eukaryota</taxon>
        <taxon>Fungi</taxon>
        <taxon>Fungi incertae sedis</taxon>
        <taxon>Zoopagomycota</taxon>
        <taxon>Kickxellomycotina</taxon>
        <taxon>Dimargaritomycetes</taxon>
        <taxon>Dimargaritales</taxon>
        <taxon>Dimargaritaceae</taxon>
        <taxon>Dimargaris</taxon>
    </lineage>
</organism>
<dbReference type="SUPFAM" id="SSF50494">
    <property type="entry name" value="Trypsin-like serine proteases"/>
    <property type="match status" value="1"/>
</dbReference>
<reference evidence="7" key="1">
    <citation type="submission" date="2022-07" db="EMBL/GenBank/DDBJ databases">
        <title>Phylogenomic reconstructions and comparative analyses of Kickxellomycotina fungi.</title>
        <authorList>
            <person name="Reynolds N.K."/>
            <person name="Stajich J.E."/>
            <person name="Barry K."/>
            <person name="Grigoriev I.V."/>
            <person name="Crous P."/>
            <person name="Smith M.E."/>
        </authorList>
    </citation>
    <scope>NUCLEOTIDE SEQUENCE</scope>
    <source>
        <strain evidence="7">RSA 567</strain>
    </source>
</reference>
<dbReference type="PANTHER" id="PTHR24264:SF65">
    <property type="entry name" value="SRCR DOMAIN-CONTAINING PROTEIN"/>
    <property type="match status" value="1"/>
</dbReference>
<dbReference type="Proteomes" id="UP001151582">
    <property type="component" value="Unassembled WGS sequence"/>
</dbReference>
<comment type="caution">
    <text evidence="7">The sequence shown here is derived from an EMBL/GenBank/DDBJ whole genome shotgun (WGS) entry which is preliminary data.</text>
</comment>
<evidence type="ECO:0000256" key="4">
    <source>
        <dbReference type="ARBA" id="ARBA00022801"/>
    </source>
</evidence>
<dbReference type="AlphaFoldDB" id="A0A9W8E9X9"/>
<dbReference type="PROSITE" id="PS00135">
    <property type="entry name" value="TRYPSIN_SER"/>
    <property type="match status" value="1"/>
</dbReference>
<dbReference type="OrthoDB" id="6380398at2759"/>
<dbReference type="InterPro" id="IPR050127">
    <property type="entry name" value="Serine_Proteases_S1"/>
</dbReference>
<protein>
    <recommendedName>
        <fullName evidence="6">Peptidase S1 domain-containing protein</fullName>
    </recommendedName>
</protein>
<dbReference type="GO" id="GO:0004252">
    <property type="term" value="F:serine-type endopeptidase activity"/>
    <property type="evidence" value="ECO:0007669"/>
    <property type="project" value="InterPro"/>
</dbReference>
<keyword evidence="5" id="KW-1015">Disulfide bond</keyword>